<organism evidence="1 2">
    <name type="scientific">Euhalothece natronophila Z-M001</name>
    <dbReference type="NCBI Taxonomy" id="522448"/>
    <lineage>
        <taxon>Bacteria</taxon>
        <taxon>Bacillati</taxon>
        <taxon>Cyanobacteriota</taxon>
        <taxon>Cyanophyceae</taxon>
        <taxon>Oscillatoriophycideae</taxon>
        <taxon>Chroococcales</taxon>
        <taxon>Halothecacae</taxon>
        <taxon>Halothece cluster</taxon>
        <taxon>Euhalothece</taxon>
    </lineage>
</organism>
<protein>
    <submittedName>
        <fullName evidence="1">Uncharacterized protein</fullName>
    </submittedName>
</protein>
<name>A0A5B8NT95_9CHRO</name>
<accession>A0A5B8NT95</accession>
<evidence type="ECO:0000313" key="1">
    <source>
        <dbReference type="EMBL" id="QDZ41555.1"/>
    </source>
</evidence>
<sequence>MLSLISFFHRIQSWFSHAEATATEETLEDLPPEILIKLEKIIRKLPAPPTYSATIQEAILSSLKNWEADKFANRLVILASPISELSTLIPRCVPDNQLKNVAVVYPFSDLDLRNKPLQITQKLKLAIDKAVSSSHQQKIIIVIPNLEQFFLRCIGGWDGIIWLREYIVNTPEHFWLLGCNDWSWHFLDYACQINAYLETIVKLPLLEESELETWLNPVHESITKEIQEKLPLFWQTLASSSEGKSEIATQIWLNSIKLVISEEQESAQLKLMTPSLPKLPALSASNRYILQAILLHGAITRYSLALSLGEKEDNIQAEIQILLKEDLIQQKAEQLMINPIHYPKIKQELKQNNFLIGYELS</sequence>
<dbReference type="RefSeq" id="WP_146297389.1">
    <property type="nucleotide sequence ID" value="NZ_CP042326.1"/>
</dbReference>
<gene>
    <name evidence="1" type="ORF">FRE64_15445</name>
</gene>
<dbReference type="KEGG" id="enn:FRE64_15445"/>
<reference evidence="1" key="1">
    <citation type="submission" date="2019-08" db="EMBL/GenBank/DDBJ databases">
        <title>Carotenoids and Carotenoid Binding Proteins in the Halophilic Cyanobacterium Euhalothece sp. ZM00.</title>
        <authorList>
            <person name="Cho S.M."/>
            <person name="Song J.Y."/>
            <person name="Park Y.-I."/>
        </authorList>
    </citation>
    <scope>NUCLEOTIDE SEQUENCE [LARGE SCALE GENOMIC DNA]</scope>
    <source>
        <strain evidence="1">Z-M001</strain>
    </source>
</reference>
<dbReference type="Proteomes" id="UP000318453">
    <property type="component" value="Chromosome"/>
</dbReference>
<proteinExistence type="predicted"/>
<evidence type="ECO:0000313" key="2">
    <source>
        <dbReference type="Proteomes" id="UP000318453"/>
    </source>
</evidence>
<dbReference type="OrthoDB" id="525862at2"/>
<dbReference type="EMBL" id="CP042326">
    <property type="protein sequence ID" value="QDZ41555.1"/>
    <property type="molecule type" value="Genomic_DNA"/>
</dbReference>
<dbReference type="AlphaFoldDB" id="A0A5B8NT95"/>
<keyword evidence="2" id="KW-1185">Reference proteome</keyword>